<feature type="domain" description="Copper amine oxidase-like N-terminal" evidence="2">
    <location>
        <begin position="38"/>
        <end position="133"/>
    </location>
</feature>
<dbReference type="InterPro" id="IPR036582">
    <property type="entry name" value="Mao_N_sf"/>
</dbReference>
<dbReference type="RefSeq" id="WP_118875232.1">
    <property type="nucleotide sequence ID" value="NZ_QWEI01000002.1"/>
</dbReference>
<protein>
    <submittedName>
        <fullName evidence="3">Copper amine oxidase N-terminal domain-containing protein</fullName>
    </submittedName>
</protein>
<comment type="caution">
    <text evidence="3">The sequence shown here is derived from an EMBL/GenBank/DDBJ whole genome shotgun (WGS) entry which is preliminary data.</text>
</comment>
<name>A0A396SGK3_9BACL</name>
<dbReference type="Pfam" id="PF07833">
    <property type="entry name" value="Cu_amine_oxidN1"/>
    <property type="match status" value="1"/>
</dbReference>
<sequence length="271" mass="29935">MKKKNLLIVPALVMGLALPTISPTEASASENEIKVVHDGLVSNGRTLVPIRVISEEFGSKVDWNQNSKTVTVTDGKNEKVLKANSKTITVNGKSQTIDAPVTIKNGKTYVPLVVASPERSYTEWDNKNKSATITLDGKILIVRTNVIATNTISSKVADTRIFELIKKVNEIENLSSISQKRAYFKPYFTDAFINKIIDTGIEEYNHEFINLDVKQASAIGDTLITQSIGKPNDGYLTITLRRGISIKNVDGVWKVYSVDFRENIHDPQANG</sequence>
<dbReference type="OrthoDB" id="9809781at2"/>
<reference evidence="3 4" key="1">
    <citation type="submission" date="2018-08" db="EMBL/GenBank/DDBJ databases">
        <title>Lysinibacillus sp. YLB-03 draft genome sequence.</title>
        <authorList>
            <person name="Yu L."/>
        </authorList>
    </citation>
    <scope>NUCLEOTIDE SEQUENCE [LARGE SCALE GENOMIC DNA]</scope>
    <source>
        <strain evidence="3 4">YLB-03</strain>
    </source>
</reference>
<dbReference type="Proteomes" id="UP000265692">
    <property type="component" value="Unassembled WGS sequence"/>
</dbReference>
<evidence type="ECO:0000313" key="4">
    <source>
        <dbReference type="Proteomes" id="UP000265692"/>
    </source>
</evidence>
<evidence type="ECO:0000256" key="1">
    <source>
        <dbReference type="SAM" id="SignalP"/>
    </source>
</evidence>
<feature type="chain" id="PRO_5017413728" evidence="1">
    <location>
        <begin position="29"/>
        <end position="271"/>
    </location>
</feature>
<dbReference type="EMBL" id="QWEI01000002">
    <property type="protein sequence ID" value="RHW38197.1"/>
    <property type="molecule type" value="Genomic_DNA"/>
</dbReference>
<gene>
    <name evidence="3" type="ORF">D1B33_04730</name>
</gene>
<proteinExistence type="predicted"/>
<evidence type="ECO:0000313" key="3">
    <source>
        <dbReference type="EMBL" id="RHW38197.1"/>
    </source>
</evidence>
<dbReference type="Gene3D" id="3.30.457.10">
    <property type="entry name" value="Copper amine oxidase-like, N-terminal domain"/>
    <property type="match status" value="1"/>
</dbReference>
<accession>A0A396SGK3</accession>
<keyword evidence="1" id="KW-0732">Signal</keyword>
<keyword evidence="4" id="KW-1185">Reference proteome</keyword>
<organism evidence="3 4">
    <name type="scientific">Ureibacillus yapensis</name>
    <dbReference type="NCBI Taxonomy" id="2304605"/>
    <lineage>
        <taxon>Bacteria</taxon>
        <taxon>Bacillati</taxon>
        <taxon>Bacillota</taxon>
        <taxon>Bacilli</taxon>
        <taxon>Bacillales</taxon>
        <taxon>Caryophanaceae</taxon>
        <taxon>Ureibacillus</taxon>
    </lineage>
</organism>
<dbReference type="InterPro" id="IPR012854">
    <property type="entry name" value="Cu_amine_oxidase-like_N"/>
</dbReference>
<feature type="signal peptide" evidence="1">
    <location>
        <begin position="1"/>
        <end position="28"/>
    </location>
</feature>
<dbReference type="SUPFAM" id="SSF55383">
    <property type="entry name" value="Copper amine oxidase, domain N"/>
    <property type="match status" value="1"/>
</dbReference>
<evidence type="ECO:0000259" key="2">
    <source>
        <dbReference type="Pfam" id="PF07833"/>
    </source>
</evidence>
<dbReference type="AlphaFoldDB" id="A0A396SGK3"/>